<evidence type="ECO:0000256" key="6">
    <source>
        <dbReference type="ARBA" id="ARBA00023136"/>
    </source>
</evidence>
<comment type="similarity">
    <text evidence="2">Belongs to the chromate ion transporter (CHR) (TC 2.A.51) family.</text>
</comment>
<feature type="transmembrane region" description="Helical" evidence="7">
    <location>
        <begin position="313"/>
        <end position="330"/>
    </location>
</feature>
<dbReference type="PIRSF" id="PIRSF004810">
    <property type="entry name" value="ChrA"/>
    <property type="match status" value="1"/>
</dbReference>
<dbReference type="Proteomes" id="UP000623842">
    <property type="component" value="Unassembled WGS sequence"/>
</dbReference>
<feature type="transmembrane region" description="Helical" evidence="7">
    <location>
        <begin position="140"/>
        <end position="170"/>
    </location>
</feature>
<feature type="transmembrane region" description="Helical" evidence="7">
    <location>
        <begin position="191"/>
        <end position="211"/>
    </location>
</feature>
<evidence type="ECO:0000313" key="9">
    <source>
        <dbReference type="Proteomes" id="UP000623842"/>
    </source>
</evidence>
<evidence type="ECO:0000256" key="1">
    <source>
        <dbReference type="ARBA" id="ARBA00004651"/>
    </source>
</evidence>
<evidence type="ECO:0000256" key="2">
    <source>
        <dbReference type="ARBA" id="ARBA00005262"/>
    </source>
</evidence>
<proteinExistence type="inferred from homology"/>
<dbReference type="Pfam" id="PF02417">
    <property type="entry name" value="Chromate_transp"/>
    <property type="match status" value="2"/>
</dbReference>
<dbReference type="PANTHER" id="PTHR33567">
    <property type="entry name" value="CHROMATE ION TRANSPORTER (EUROFUNG)"/>
    <property type="match status" value="1"/>
</dbReference>
<dbReference type="PANTHER" id="PTHR33567:SF3">
    <property type="entry name" value="CHROMATE ION TRANSPORTER (EUROFUNG)"/>
    <property type="match status" value="1"/>
</dbReference>
<dbReference type="NCBIfam" id="TIGR00937">
    <property type="entry name" value="2A51"/>
    <property type="match status" value="1"/>
</dbReference>
<feature type="transmembrane region" description="Helical" evidence="7">
    <location>
        <begin position="7"/>
        <end position="27"/>
    </location>
</feature>
<feature type="transmembrane region" description="Helical" evidence="7">
    <location>
        <begin position="217"/>
        <end position="235"/>
    </location>
</feature>
<evidence type="ECO:0000256" key="5">
    <source>
        <dbReference type="ARBA" id="ARBA00022989"/>
    </source>
</evidence>
<dbReference type="InterPro" id="IPR003370">
    <property type="entry name" value="Chromate_transpt"/>
</dbReference>
<evidence type="ECO:0000256" key="7">
    <source>
        <dbReference type="SAM" id="Phobius"/>
    </source>
</evidence>
<feature type="transmembrane region" description="Helical" evidence="7">
    <location>
        <begin position="74"/>
        <end position="95"/>
    </location>
</feature>
<feature type="transmembrane region" description="Helical" evidence="7">
    <location>
        <begin position="364"/>
        <end position="381"/>
    </location>
</feature>
<organism evidence="8 9">
    <name type="scientific">Thalassotalea marina</name>
    <dbReference type="NCBI Taxonomy" id="1673741"/>
    <lineage>
        <taxon>Bacteria</taxon>
        <taxon>Pseudomonadati</taxon>
        <taxon>Pseudomonadota</taxon>
        <taxon>Gammaproteobacteria</taxon>
        <taxon>Alteromonadales</taxon>
        <taxon>Colwelliaceae</taxon>
        <taxon>Thalassotalea</taxon>
    </lineage>
</organism>
<name>A0A919BFT2_9GAMM</name>
<dbReference type="InterPro" id="IPR014047">
    <property type="entry name" value="Chr_Tranpt_l_chain"/>
</dbReference>
<feature type="transmembrane region" description="Helical" evidence="7">
    <location>
        <begin position="107"/>
        <end position="128"/>
    </location>
</feature>
<keyword evidence="5 7" id="KW-1133">Transmembrane helix</keyword>
<gene>
    <name evidence="8" type="ORF">GCM10017161_15640</name>
</gene>
<dbReference type="RefSeq" id="WP_189768959.1">
    <property type="nucleotide sequence ID" value="NZ_BNCK01000003.1"/>
</dbReference>
<comment type="caution">
    <text evidence="8">The sequence shown here is derived from an EMBL/GenBank/DDBJ whole genome shotgun (WGS) entry which is preliminary data.</text>
</comment>
<sequence length="382" mass="41457">MWQIFQSFFILGCMSFGGPAAHIGYFHRAFVKEKQWLNEQEYASMVALSQMLPGPGSSQVCFALGHKRAGITGAITAFIAFTLPSFLLMLAFAYSHAQLSEVVFVESLVKALKVVAVIVVADAVMSMFNSFCLTKATRSIALITAIVLLVIPSTLAQILMLVTAAIYGFYYLGSKTSTKEPTPHTKIHNRWLITFIIFFGVSFYSINYPPLDLFNQYFQAGSLVFGGGHVVLPVLQSMTTDTINSDTFLAGYAAAQGIPGPMFTLATFLGFIEYSTNPWLGASIATLAIFLPGFLLMLAFLSHWQALSQNVKVSGVINGVNACVVGLLLAALYQPIFVSAVTNTTELALVVAGILLIRIWRCSIIWLLGAAVVVAVTTTWLI</sequence>
<protein>
    <submittedName>
        <fullName evidence="8">Chorismate-binding protein</fullName>
    </submittedName>
</protein>
<reference evidence="8" key="1">
    <citation type="journal article" date="2014" name="Int. J. Syst. Evol. Microbiol.">
        <title>Complete genome sequence of Corynebacterium casei LMG S-19264T (=DSM 44701T), isolated from a smear-ripened cheese.</title>
        <authorList>
            <consortium name="US DOE Joint Genome Institute (JGI-PGF)"/>
            <person name="Walter F."/>
            <person name="Albersmeier A."/>
            <person name="Kalinowski J."/>
            <person name="Ruckert C."/>
        </authorList>
    </citation>
    <scope>NUCLEOTIDE SEQUENCE</scope>
    <source>
        <strain evidence="8">KCTC 42731</strain>
    </source>
</reference>
<evidence type="ECO:0000256" key="3">
    <source>
        <dbReference type="ARBA" id="ARBA00022475"/>
    </source>
</evidence>
<accession>A0A919BFT2</accession>
<dbReference type="GO" id="GO:0005886">
    <property type="term" value="C:plasma membrane"/>
    <property type="evidence" value="ECO:0007669"/>
    <property type="project" value="UniProtKB-SubCell"/>
</dbReference>
<evidence type="ECO:0000256" key="4">
    <source>
        <dbReference type="ARBA" id="ARBA00022692"/>
    </source>
</evidence>
<keyword evidence="9" id="KW-1185">Reference proteome</keyword>
<dbReference type="EMBL" id="BNCK01000003">
    <property type="protein sequence ID" value="GHF88761.1"/>
    <property type="molecule type" value="Genomic_DNA"/>
</dbReference>
<reference evidence="8" key="2">
    <citation type="submission" date="2020-09" db="EMBL/GenBank/DDBJ databases">
        <authorList>
            <person name="Sun Q."/>
            <person name="Kim S."/>
        </authorList>
    </citation>
    <scope>NUCLEOTIDE SEQUENCE</scope>
    <source>
        <strain evidence="8">KCTC 42731</strain>
    </source>
</reference>
<keyword evidence="3" id="KW-1003">Cell membrane</keyword>
<evidence type="ECO:0000313" key="8">
    <source>
        <dbReference type="EMBL" id="GHF88761.1"/>
    </source>
</evidence>
<feature type="transmembrane region" description="Helical" evidence="7">
    <location>
        <begin position="247"/>
        <end position="272"/>
    </location>
</feature>
<dbReference type="GO" id="GO:0015109">
    <property type="term" value="F:chromate transmembrane transporter activity"/>
    <property type="evidence" value="ECO:0007669"/>
    <property type="project" value="InterPro"/>
</dbReference>
<keyword evidence="4 7" id="KW-0812">Transmembrane</keyword>
<keyword evidence="6 7" id="KW-0472">Membrane</keyword>
<dbReference type="AlphaFoldDB" id="A0A919BFT2"/>
<comment type="subcellular location">
    <subcellularLocation>
        <location evidence="1">Cell membrane</location>
        <topology evidence="1">Multi-pass membrane protein</topology>
    </subcellularLocation>
</comment>
<feature type="transmembrane region" description="Helical" evidence="7">
    <location>
        <begin position="278"/>
        <end position="301"/>
    </location>
</feature>